<sequence>MKKDQQDFESENMSDLVELINSKNNSRRILDVLRRNKKAKSKTKDKK</sequence>
<proteinExistence type="predicted"/>
<dbReference type="EMBL" id="CAKKMG010000003">
    <property type="protein sequence ID" value="CAH0136509.1"/>
    <property type="molecule type" value="Genomic_DNA"/>
</dbReference>
<dbReference type="RefSeq" id="WP_230300473.1">
    <property type="nucleotide sequence ID" value="NZ_CAKKMG010000003.1"/>
</dbReference>
<protein>
    <submittedName>
        <fullName evidence="1">Uncharacterized protein</fullName>
    </submittedName>
</protein>
<name>A0A9W4KP61_9BACI</name>
<reference evidence="1" key="1">
    <citation type="submission" date="2021-11" db="EMBL/GenBank/DDBJ databases">
        <authorList>
            <person name="Bulgarelli D."/>
        </authorList>
    </citation>
    <scope>NUCLEOTIDE SEQUENCE</scope>
    <source>
        <strain evidence="1">Bi133</strain>
    </source>
</reference>
<comment type="caution">
    <text evidence="1">The sequence shown here is derived from an EMBL/GenBank/DDBJ whole genome shotgun (WGS) entry which is preliminary data.</text>
</comment>
<evidence type="ECO:0000313" key="1">
    <source>
        <dbReference type="EMBL" id="CAH0136509.1"/>
    </source>
</evidence>
<organism evidence="1 2">
    <name type="scientific">Peribacillus simplex</name>
    <dbReference type="NCBI Taxonomy" id="1478"/>
    <lineage>
        <taxon>Bacteria</taxon>
        <taxon>Bacillati</taxon>
        <taxon>Bacillota</taxon>
        <taxon>Bacilli</taxon>
        <taxon>Bacillales</taxon>
        <taxon>Bacillaceae</taxon>
        <taxon>Peribacillus</taxon>
    </lineage>
</organism>
<accession>A0A9W4KP61</accession>
<evidence type="ECO:0000313" key="2">
    <source>
        <dbReference type="Proteomes" id="UP000789326"/>
    </source>
</evidence>
<gene>
    <name evidence="1" type="ORF">SRABI133_00362</name>
</gene>
<dbReference type="AlphaFoldDB" id="A0A9W4KP61"/>
<dbReference type="Proteomes" id="UP000789326">
    <property type="component" value="Unassembled WGS sequence"/>
</dbReference>